<evidence type="ECO:0000313" key="2">
    <source>
        <dbReference type="Proteomes" id="UP000821845"/>
    </source>
</evidence>
<gene>
    <name evidence="1" type="ORF">HPB50_023081</name>
</gene>
<reference evidence="1" key="1">
    <citation type="submission" date="2020-05" db="EMBL/GenBank/DDBJ databases">
        <title>Large-scale comparative analyses of tick genomes elucidate their genetic diversity and vector capacities.</title>
        <authorList>
            <person name="Jia N."/>
            <person name="Wang J."/>
            <person name="Shi W."/>
            <person name="Du L."/>
            <person name="Sun Y."/>
            <person name="Zhan W."/>
            <person name="Jiang J."/>
            <person name="Wang Q."/>
            <person name="Zhang B."/>
            <person name="Ji P."/>
            <person name="Sakyi L.B."/>
            <person name="Cui X."/>
            <person name="Yuan T."/>
            <person name="Jiang B."/>
            <person name="Yang W."/>
            <person name="Lam T.T.-Y."/>
            <person name="Chang Q."/>
            <person name="Ding S."/>
            <person name="Wang X."/>
            <person name="Zhu J."/>
            <person name="Ruan X."/>
            <person name="Zhao L."/>
            <person name="Wei J."/>
            <person name="Que T."/>
            <person name="Du C."/>
            <person name="Cheng J."/>
            <person name="Dai P."/>
            <person name="Han X."/>
            <person name="Huang E."/>
            <person name="Gao Y."/>
            <person name="Liu J."/>
            <person name="Shao H."/>
            <person name="Ye R."/>
            <person name="Li L."/>
            <person name="Wei W."/>
            <person name="Wang X."/>
            <person name="Wang C."/>
            <person name="Yang T."/>
            <person name="Huo Q."/>
            <person name="Li W."/>
            <person name="Guo W."/>
            <person name="Chen H."/>
            <person name="Zhou L."/>
            <person name="Ni X."/>
            <person name="Tian J."/>
            <person name="Zhou Y."/>
            <person name="Sheng Y."/>
            <person name="Liu T."/>
            <person name="Pan Y."/>
            <person name="Xia L."/>
            <person name="Li J."/>
            <person name="Zhao F."/>
            <person name="Cao W."/>
        </authorList>
    </citation>
    <scope>NUCLEOTIDE SEQUENCE</scope>
    <source>
        <strain evidence="1">Hyas-2018</strain>
    </source>
</reference>
<name>A0ACB7TPI2_HYAAI</name>
<keyword evidence="2" id="KW-1185">Reference proteome</keyword>
<protein>
    <submittedName>
        <fullName evidence="1">Uncharacterized protein</fullName>
    </submittedName>
</protein>
<organism evidence="1 2">
    <name type="scientific">Hyalomma asiaticum</name>
    <name type="common">Tick</name>
    <dbReference type="NCBI Taxonomy" id="266040"/>
    <lineage>
        <taxon>Eukaryota</taxon>
        <taxon>Metazoa</taxon>
        <taxon>Ecdysozoa</taxon>
        <taxon>Arthropoda</taxon>
        <taxon>Chelicerata</taxon>
        <taxon>Arachnida</taxon>
        <taxon>Acari</taxon>
        <taxon>Parasitiformes</taxon>
        <taxon>Ixodida</taxon>
        <taxon>Ixodoidea</taxon>
        <taxon>Ixodidae</taxon>
        <taxon>Hyalomminae</taxon>
        <taxon>Hyalomma</taxon>
    </lineage>
</organism>
<dbReference type="Proteomes" id="UP000821845">
    <property type="component" value="Chromosome 1"/>
</dbReference>
<proteinExistence type="predicted"/>
<accession>A0ACB7TPI2</accession>
<dbReference type="EMBL" id="CM023481">
    <property type="protein sequence ID" value="KAH6948131.1"/>
    <property type="molecule type" value="Genomic_DNA"/>
</dbReference>
<sequence length="228" mass="25048">MTHPIALPQDPRDVATQFHLYSRQNNDVPAVFMEAGPKSVASYAHLFQEPRKLVVLLHGFTQSVESRWLHYTKAALLKKEDANVILVDWANGCRSPNYFAAVGNSALIGRQVSLALQSLVNQFPETVDPANIHVVGFSLGGQASGFCGRHFLNTTGRALGRITALDPAGPLFEDSDVHVSKADCELCGRHPHQLRVECAQGGPWHASCRRPRGLLSQFPAEATRLRHL</sequence>
<evidence type="ECO:0000313" key="1">
    <source>
        <dbReference type="EMBL" id="KAH6948131.1"/>
    </source>
</evidence>
<comment type="caution">
    <text evidence="1">The sequence shown here is derived from an EMBL/GenBank/DDBJ whole genome shotgun (WGS) entry which is preliminary data.</text>
</comment>